<protein>
    <submittedName>
        <fullName evidence="1">Uncharacterized protein</fullName>
    </submittedName>
</protein>
<organism evidence="1 2">
    <name type="scientific">Phytophthora nicotianae P10297</name>
    <dbReference type="NCBI Taxonomy" id="1317064"/>
    <lineage>
        <taxon>Eukaryota</taxon>
        <taxon>Sar</taxon>
        <taxon>Stramenopiles</taxon>
        <taxon>Oomycota</taxon>
        <taxon>Peronosporomycetes</taxon>
        <taxon>Peronosporales</taxon>
        <taxon>Peronosporaceae</taxon>
        <taxon>Phytophthora</taxon>
    </lineage>
</organism>
<dbReference type="Proteomes" id="UP000018948">
    <property type="component" value="Unassembled WGS sequence"/>
</dbReference>
<proteinExistence type="predicted"/>
<sequence length="66" mass="7450">MEDSHFKQSGCRALCGDNHTMSTDYDAAARIAEYSSSHAKFKPVLYDSYLEYSDLKDALEVFTYVG</sequence>
<name>W2YM97_PHYNI</name>
<dbReference type="EMBL" id="ANIY01003416">
    <property type="protein sequence ID" value="ETP35768.1"/>
    <property type="molecule type" value="Genomic_DNA"/>
</dbReference>
<dbReference type="AlphaFoldDB" id="W2YM97"/>
<accession>W2YM97</accession>
<reference evidence="1 2" key="1">
    <citation type="submission" date="2013-11" db="EMBL/GenBank/DDBJ databases">
        <title>The Genome Sequence of Phytophthora parasitica P10297.</title>
        <authorList>
            <consortium name="The Broad Institute Genomics Platform"/>
            <person name="Russ C."/>
            <person name="Tyler B."/>
            <person name="Panabieres F."/>
            <person name="Shan W."/>
            <person name="Tripathy S."/>
            <person name="Grunwald N."/>
            <person name="Machado M."/>
            <person name="Johnson C.S."/>
            <person name="Walker B."/>
            <person name="Young S.K."/>
            <person name="Zeng Q."/>
            <person name="Gargeya S."/>
            <person name="Fitzgerald M."/>
            <person name="Haas B."/>
            <person name="Abouelleil A."/>
            <person name="Allen A.W."/>
            <person name="Alvarado L."/>
            <person name="Arachchi H.M."/>
            <person name="Berlin A.M."/>
            <person name="Chapman S.B."/>
            <person name="Gainer-Dewar J."/>
            <person name="Goldberg J."/>
            <person name="Griggs A."/>
            <person name="Gujja S."/>
            <person name="Hansen M."/>
            <person name="Howarth C."/>
            <person name="Imamovic A."/>
            <person name="Ireland A."/>
            <person name="Larimer J."/>
            <person name="McCowan C."/>
            <person name="Murphy C."/>
            <person name="Pearson M."/>
            <person name="Poon T.W."/>
            <person name="Priest M."/>
            <person name="Roberts A."/>
            <person name="Saif S."/>
            <person name="Shea T."/>
            <person name="Sisk P."/>
            <person name="Sykes S."/>
            <person name="Wortman J."/>
            <person name="Nusbaum C."/>
            <person name="Birren B."/>
        </authorList>
    </citation>
    <scope>NUCLEOTIDE SEQUENCE [LARGE SCALE GENOMIC DNA]</scope>
    <source>
        <strain evidence="1 2">P10297</strain>
    </source>
</reference>
<gene>
    <name evidence="1" type="ORF">F442_16171</name>
</gene>
<evidence type="ECO:0000313" key="2">
    <source>
        <dbReference type="Proteomes" id="UP000018948"/>
    </source>
</evidence>
<evidence type="ECO:0000313" key="1">
    <source>
        <dbReference type="EMBL" id="ETP35768.1"/>
    </source>
</evidence>
<comment type="caution">
    <text evidence="1">The sequence shown here is derived from an EMBL/GenBank/DDBJ whole genome shotgun (WGS) entry which is preliminary data.</text>
</comment>